<name>A0A9P6TTM8_9FUNG</name>
<feature type="non-terminal residue" evidence="1">
    <location>
        <position position="1"/>
    </location>
</feature>
<comment type="caution">
    <text evidence="1">The sequence shown here is derived from an EMBL/GenBank/DDBJ whole genome shotgun (WGS) entry which is preliminary data.</text>
</comment>
<dbReference type="OrthoDB" id="10488987at2759"/>
<gene>
    <name evidence="1" type="ORF">BG011_003798</name>
</gene>
<evidence type="ECO:0000313" key="2">
    <source>
        <dbReference type="Proteomes" id="UP000726737"/>
    </source>
</evidence>
<dbReference type="Proteomes" id="UP000726737">
    <property type="component" value="Unassembled WGS sequence"/>
</dbReference>
<dbReference type="AlphaFoldDB" id="A0A9P6TTM8"/>
<dbReference type="EMBL" id="JAAAJA010002486">
    <property type="protein sequence ID" value="KAG0239955.1"/>
    <property type="molecule type" value="Genomic_DNA"/>
</dbReference>
<protein>
    <submittedName>
        <fullName evidence="1">Uncharacterized protein</fullName>
    </submittedName>
</protein>
<feature type="non-terminal residue" evidence="1">
    <location>
        <position position="85"/>
    </location>
</feature>
<reference evidence="1" key="1">
    <citation type="journal article" date="2020" name="Fungal Divers.">
        <title>Resolving the Mortierellaceae phylogeny through synthesis of multi-gene phylogenetics and phylogenomics.</title>
        <authorList>
            <person name="Vandepol N."/>
            <person name="Liber J."/>
            <person name="Desiro A."/>
            <person name="Na H."/>
            <person name="Kennedy M."/>
            <person name="Barry K."/>
            <person name="Grigoriev I.V."/>
            <person name="Miller A.N."/>
            <person name="O'Donnell K."/>
            <person name="Stajich J.E."/>
            <person name="Bonito G."/>
        </authorList>
    </citation>
    <scope>NUCLEOTIDE SEQUENCE</scope>
    <source>
        <strain evidence="1">KOD948</strain>
    </source>
</reference>
<keyword evidence="2" id="KW-1185">Reference proteome</keyword>
<sequence>TTEYQARLRTQYEQEHASLQRRQALSMELIKTRTISHEEQLSKYRQSIKSADARIACARENSGASLMRHQQVEAMAEAVRKEIED</sequence>
<accession>A0A9P6TTM8</accession>
<organism evidence="1 2">
    <name type="scientific">Mortierella polycephala</name>
    <dbReference type="NCBI Taxonomy" id="41804"/>
    <lineage>
        <taxon>Eukaryota</taxon>
        <taxon>Fungi</taxon>
        <taxon>Fungi incertae sedis</taxon>
        <taxon>Mucoromycota</taxon>
        <taxon>Mortierellomycotina</taxon>
        <taxon>Mortierellomycetes</taxon>
        <taxon>Mortierellales</taxon>
        <taxon>Mortierellaceae</taxon>
        <taxon>Mortierella</taxon>
    </lineage>
</organism>
<evidence type="ECO:0000313" key="1">
    <source>
        <dbReference type="EMBL" id="KAG0239955.1"/>
    </source>
</evidence>
<proteinExistence type="predicted"/>